<gene>
    <name evidence="6" type="ORF">GCM10010178_01850</name>
</gene>
<dbReference type="PROSITE" id="PS51755">
    <property type="entry name" value="OMPR_PHOB"/>
    <property type="match status" value="1"/>
</dbReference>
<evidence type="ECO:0008006" key="8">
    <source>
        <dbReference type="Google" id="ProtNLM"/>
    </source>
</evidence>
<dbReference type="PANTHER" id="PTHR48111">
    <property type="entry name" value="REGULATOR OF RPOS"/>
    <property type="match status" value="1"/>
</dbReference>
<dbReference type="Gene3D" id="3.40.50.2300">
    <property type="match status" value="1"/>
</dbReference>
<keyword evidence="7" id="KW-1185">Reference proteome</keyword>
<dbReference type="Pfam" id="PF00486">
    <property type="entry name" value="Trans_reg_C"/>
    <property type="match status" value="1"/>
</dbReference>
<evidence type="ECO:0000256" key="3">
    <source>
        <dbReference type="PROSITE-ProRule" id="PRU01091"/>
    </source>
</evidence>
<proteinExistence type="predicted"/>
<reference evidence="7" key="1">
    <citation type="journal article" date="2019" name="Int. J. Syst. Evol. Microbiol.">
        <title>The Global Catalogue of Microorganisms (GCM) 10K type strain sequencing project: providing services to taxonomists for standard genome sequencing and annotation.</title>
        <authorList>
            <consortium name="The Broad Institute Genomics Platform"/>
            <consortium name="The Broad Institute Genome Sequencing Center for Infectious Disease"/>
            <person name="Wu L."/>
            <person name="Ma J."/>
        </authorList>
    </citation>
    <scope>NUCLEOTIDE SEQUENCE [LARGE SCALE GENOMIC DNA]</scope>
    <source>
        <strain evidence="7">JCM 3296</strain>
    </source>
</reference>
<evidence type="ECO:0000259" key="5">
    <source>
        <dbReference type="PROSITE" id="PS51755"/>
    </source>
</evidence>
<dbReference type="SMART" id="SM00448">
    <property type="entry name" value="REC"/>
    <property type="match status" value="1"/>
</dbReference>
<comment type="caution">
    <text evidence="6">The sequence shown here is derived from an EMBL/GenBank/DDBJ whole genome shotgun (WGS) entry which is preliminary data.</text>
</comment>
<accession>A0ABQ2UC54</accession>
<dbReference type="SUPFAM" id="SSF52172">
    <property type="entry name" value="CheY-like"/>
    <property type="match status" value="1"/>
</dbReference>
<dbReference type="Proteomes" id="UP000649573">
    <property type="component" value="Unassembled WGS sequence"/>
</dbReference>
<protein>
    <recommendedName>
        <fullName evidence="8">Response regulator transcription factor</fullName>
    </recommendedName>
</protein>
<dbReference type="PANTHER" id="PTHR48111:SF56">
    <property type="entry name" value="TETRATHIONATE RESPONSE REGULATORY PROTEIN TTRR"/>
    <property type="match status" value="1"/>
</dbReference>
<feature type="domain" description="OmpR/PhoB-type" evidence="5">
    <location>
        <begin position="248"/>
        <end position="349"/>
    </location>
</feature>
<dbReference type="InterPro" id="IPR001867">
    <property type="entry name" value="OmpR/PhoB-type_DNA-bd"/>
</dbReference>
<feature type="DNA-binding region" description="OmpR/PhoB-type" evidence="3">
    <location>
        <begin position="248"/>
        <end position="349"/>
    </location>
</feature>
<dbReference type="InterPro" id="IPR001789">
    <property type="entry name" value="Sig_transdc_resp-reg_receiver"/>
</dbReference>
<dbReference type="Gene3D" id="1.10.10.10">
    <property type="entry name" value="Winged helix-like DNA-binding domain superfamily/Winged helix DNA-binding domain"/>
    <property type="match status" value="1"/>
</dbReference>
<organism evidence="6 7">
    <name type="scientific">Lentzea flava</name>
    <dbReference type="NCBI Taxonomy" id="103732"/>
    <lineage>
        <taxon>Bacteria</taxon>
        <taxon>Bacillati</taxon>
        <taxon>Actinomycetota</taxon>
        <taxon>Actinomycetes</taxon>
        <taxon>Pseudonocardiales</taxon>
        <taxon>Pseudonocardiaceae</taxon>
        <taxon>Lentzea</taxon>
    </lineage>
</organism>
<dbReference type="InterPro" id="IPR011006">
    <property type="entry name" value="CheY-like_superfamily"/>
</dbReference>
<sequence length="382" mass="41211">MVATPSGSTCVVCGVALPSATATGRPRRTCSDKCRSRARRDRERQTARSTARQAGRCETALAGHACDRPAAFVLVVDGTEMKVCRTCREPTLALLVGQGVGATAIEVRAVTAERMAPAPDSSPSRTVKVLLIEDDDRVSSALVPAMQRRGFDIRCAATGKDGLRDARLHDFDVVLLDLGLPDMDGIEVLRRLNRTCDTPVIVVTARSEESARILGLSSGAADYLVKPYDFGELIVRIRKAVRAKTPLPGVYEDAVLRVDLLRREVHVGGHAVALTSQEFKVLTLLIQSPGVPVATETIHAHLTRSDTAAARQSRLVTVYIGMLRNKISVSPLGRDLIVNVRGIGYSYQPPRTPATTSRIGYSHADRFLATPNPQTGPHDHSA</sequence>
<evidence type="ECO:0000313" key="6">
    <source>
        <dbReference type="EMBL" id="GGU14127.1"/>
    </source>
</evidence>
<evidence type="ECO:0000256" key="1">
    <source>
        <dbReference type="ARBA" id="ARBA00023125"/>
    </source>
</evidence>
<dbReference type="InterPro" id="IPR039420">
    <property type="entry name" value="WalR-like"/>
</dbReference>
<evidence type="ECO:0000313" key="7">
    <source>
        <dbReference type="Proteomes" id="UP000649573"/>
    </source>
</evidence>
<keyword evidence="1 3" id="KW-0238">DNA-binding</keyword>
<dbReference type="Pfam" id="PF00072">
    <property type="entry name" value="Response_reg"/>
    <property type="match status" value="1"/>
</dbReference>
<evidence type="ECO:0000259" key="4">
    <source>
        <dbReference type="PROSITE" id="PS50110"/>
    </source>
</evidence>
<dbReference type="CDD" id="cd00383">
    <property type="entry name" value="trans_reg_C"/>
    <property type="match status" value="1"/>
</dbReference>
<evidence type="ECO:0000256" key="2">
    <source>
        <dbReference type="PROSITE-ProRule" id="PRU00169"/>
    </source>
</evidence>
<dbReference type="SUPFAM" id="SSF46894">
    <property type="entry name" value="C-terminal effector domain of the bipartite response regulators"/>
    <property type="match status" value="1"/>
</dbReference>
<keyword evidence="2" id="KW-0597">Phosphoprotein</keyword>
<dbReference type="PROSITE" id="PS50110">
    <property type="entry name" value="RESPONSE_REGULATORY"/>
    <property type="match status" value="1"/>
</dbReference>
<dbReference type="SMART" id="SM00862">
    <property type="entry name" value="Trans_reg_C"/>
    <property type="match status" value="1"/>
</dbReference>
<feature type="modified residue" description="4-aspartylphosphate" evidence="2">
    <location>
        <position position="177"/>
    </location>
</feature>
<dbReference type="InterPro" id="IPR036388">
    <property type="entry name" value="WH-like_DNA-bd_sf"/>
</dbReference>
<name>A0ABQ2UC54_9PSEU</name>
<feature type="domain" description="Response regulatory" evidence="4">
    <location>
        <begin position="128"/>
        <end position="241"/>
    </location>
</feature>
<dbReference type="EMBL" id="BMRE01000001">
    <property type="protein sequence ID" value="GGU14127.1"/>
    <property type="molecule type" value="Genomic_DNA"/>
</dbReference>
<dbReference type="InterPro" id="IPR016032">
    <property type="entry name" value="Sig_transdc_resp-reg_C-effctor"/>
</dbReference>